<keyword evidence="6" id="KW-1133">Transmembrane helix</keyword>
<dbReference type="Proteomes" id="UP001224775">
    <property type="component" value="Unassembled WGS sequence"/>
</dbReference>
<evidence type="ECO:0000256" key="5">
    <source>
        <dbReference type="ARBA" id="ARBA00022946"/>
    </source>
</evidence>
<keyword evidence="7" id="KW-0406">Ion transport</keyword>
<keyword evidence="4" id="KW-0460">Magnesium</keyword>
<dbReference type="Gene3D" id="1.20.58.340">
    <property type="entry name" value="Magnesium transport protein CorA, transmembrane region"/>
    <property type="match status" value="1"/>
</dbReference>
<evidence type="ECO:0000256" key="8">
    <source>
        <dbReference type="ARBA" id="ARBA00023136"/>
    </source>
</evidence>
<dbReference type="EMBL" id="JATAAI010000001">
    <property type="protein sequence ID" value="KAK1749185.1"/>
    <property type="molecule type" value="Genomic_DNA"/>
</dbReference>
<protein>
    <submittedName>
        <fullName evidence="9">Uncharacterized protein</fullName>
    </submittedName>
</protein>
<sequence length="280" mass="32174">MINNDVYAVALITPNSEEGVKLNNLKLQEILEEAPGTYPRDFFSLSLTSIGDAAYRKQRSLMSHYSANVKIHPWFILPRGSEIVVSFGCLRAVVTREKALLFDAHRTTNQQHAMRINKACIVKRFTFRDGQILFSAQGNKKNENNFELNMVEEIIREVCTMYLRRVRLYEPIVNSLMVRAANEAFSPSGLHKLVPVKDSLQRFDLLSNDEDMISLLLTEKANAKARNEVLPVESHEKVELLLEEYARQLKSVLLEIGYLLQRVQSKQDMMALQLDAYRNR</sequence>
<comment type="caution">
    <text evidence="9">The sequence shown here is derived from an EMBL/GenBank/DDBJ whole genome shotgun (WGS) entry which is preliminary data.</text>
</comment>
<dbReference type="GO" id="GO:0016020">
    <property type="term" value="C:membrane"/>
    <property type="evidence" value="ECO:0007669"/>
    <property type="project" value="UniProtKB-SubCell"/>
</dbReference>
<gene>
    <name evidence="9" type="ORF">QTG54_001124</name>
</gene>
<keyword evidence="8" id="KW-0472">Membrane</keyword>
<keyword evidence="5" id="KW-0809">Transit peptide</keyword>
<evidence type="ECO:0000256" key="2">
    <source>
        <dbReference type="ARBA" id="ARBA00022448"/>
    </source>
</evidence>
<dbReference type="Pfam" id="PF22099">
    <property type="entry name" value="MRS2-like"/>
    <property type="match status" value="1"/>
</dbReference>
<evidence type="ECO:0000256" key="3">
    <source>
        <dbReference type="ARBA" id="ARBA00022692"/>
    </source>
</evidence>
<keyword evidence="2" id="KW-0813">Transport</keyword>
<dbReference type="PANTHER" id="PTHR13890">
    <property type="entry name" value="RNA SPLICING PROTEIN MRS2, MITOCHONDRIAL"/>
    <property type="match status" value="1"/>
</dbReference>
<evidence type="ECO:0000256" key="7">
    <source>
        <dbReference type="ARBA" id="ARBA00023065"/>
    </source>
</evidence>
<evidence type="ECO:0000313" key="10">
    <source>
        <dbReference type="Proteomes" id="UP001224775"/>
    </source>
</evidence>
<comment type="subcellular location">
    <subcellularLocation>
        <location evidence="1">Membrane</location>
        <topology evidence="1">Multi-pass membrane protein</topology>
    </subcellularLocation>
</comment>
<organism evidence="9 10">
    <name type="scientific">Skeletonema marinoi</name>
    <dbReference type="NCBI Taxonomy" id="267567"/>
    <lineage>
        <taxon>Eukaryota</taxon>
        <taxon>Sar</taxon>
        <taxon>Stramenopiles</taxon>
        <taxon>Ochrophyta</taxon>
        <taxon>Bacillariophyta</taxon>
        <taxon>Coscinodiscophyceae</taxon>
        <taxon>Thalassiosirophycidae</taxon>
        <taxon>Thalassiosirales</taxon>
        <taxon>Skeletonemataceae</taxon>
        <taxon>Skeletonema</taxon>
        <taxon>Skeletonema marinoi-dohrnii complex</taxon>
    </lineage>
</organism>
<proteinExistence type="predicted"/>
<dbReference type="PANTHER" id="PTHR13890:SF0">
    <property type="entry name" value="MAGNESIUM TRANSPORTER MRS2 HOMOLOG, MITOCHONDRIAL"/>
    <property type="match status" value="1"/>
</dbReference>
<dbReference type="GO" id="GO:0015095">
    <property type="term" value="F:magnesium ion transmembrane transporter activity"/>
    <property type="evidence" value="ECO:0007669"/>
    <property type="project" value="TreeGrafter"/>
</dbReference>
<name>A0AAD8YPC4_9STRA</name>
<dbReference type="InterPro" id="IPR039204">
    <property type="entry name" value="MRS2-like"/>
</dbReference>
<reference evidence="9" key="1">
    <citation type="submission" date="2023-06" db="EMBL/GenBank/DDBJ databases">
        <title>Survivors Of The Sea: Transcriptome response of Skeletonema marinoi to long-term dormancy.</title>
        <authorList>
            <person name="Pinder M.I.M."/>
            <person name="Kourtchenko O."/>
            <person name="Robertson E.K."/>
            <person name="Larsson T."/>
            <person name="Maumus F."/>
            <person name="Osuna-Cruz C.M."/>
            <person name="Vancaester E."/>
            <person name="Stenow R."/>
            <person name="Vandepoele K."/>
            <person name="Ploug H."/>
            <person name="Bruchert V."/>
            <person name="Godhe A."/>
            <person name="Topel M."/>
        </authorList>
    </citation>
    <scope>NUCLEOTIDE SEQUENCE</scope>
    <source>
        <strain evidence="9">R05AC</strain>
    </source>
</reference>
<keyword evidence="3" id="KW-0812">Transmembrane</keyword>
<evidence type="ECO:0000256" key="6">
    <source>
        <dbReference type="ARBA" id="ARBA00022989"/>
    </source>
</evidence>
<evidence type="ECO:0000313" key="9">
    <source>
        <dbReference type="EMBL" id="KAK1749185.1"/>
    </source>
</evidence>
<evidence type="ECO:0000256" key="1">
    <source>
        <dbReference type="ARBA" id="ARBA00004141"/>
    </source>
</evidence>
<keyword evidence="10" id="KW-1185">Reference proteome</keyword>
<evidence type="ECO:0000256" key="4">
    <source>
        <dbReference type="ARBA" id="ARBA00022842"/>
    </source>
</evidence>
<accession>A0AAD8YPC4</accession>
<dbReference type="AlphaFoldDB" id="A0AAD8YPC4"/>